<dbReference type="KEGG" id="mod:AS202_14670"/>
<dbReference type="RefSeq" id="WP_006265340.1">
    <property type="nucleotide sequence ID" value="NZ_BCMQ01000055.1"/>
</dbReference>
<sequence length="168" mass="19375">MKNNILYIIIAFGLCFGIKAQAQSAIFEYNQKLIKLTDSQANDLNYLANGAPTSMFIAFDKQAKIHQGNSKEIVEMSIEDTSDFIGLSNVYKDKLKEVILINIKWDGKQQIVVPKDLIIQLESLKYIYIRSYRELDKELIQTEFIDLLQKLNEKQDVEILYSTMDQPS</sequence>
<accession>A0A0S7EGD4</accession>
<gene>
    <name evidence="1" type="ORF">AS202_14670</name>
</gene>
<evidence type="ECO:0000313" key="1">
    <source>
        <dbReference type="EMBL" id="ALU27328.1"/>
    </source>
</evidence>
<dbReference type="AlphaFoldDB" id="A0A0S7EGD4"/>
<reference evidence="1 2" key="1">
    <citation type="journal article" date="2016" name="J. Zhejiang Univ. Sci. B">
        <title>Antibiotic resistance mechanisms of Myroides sp.</title>
        <authorList>
            <person name="Hu S."/>
            <person name="Yuan S."/>
            <person name="Qu H."/>
            <person name="Jiang T."/>
            <person name="Zhou Y."/>
            <person name="Wang M."/>
            <person name="Ming D."/>
        </authorList>
    </citation>
    <scope>NUCLEOTIDE SEQUENCE [LARGE SCALE GENOMIC DNA]</scope>
    <source>
        <strain evidence="1 2">PR63039</strain>
    </source>
</reference>
<dbReference type="Proteomes" id="UP000069030">
    <property type="component" value="Chromosome"/>
</dbReference>
<dbReference type="EMBL" id="CP013690">
    <property type="protein sequence ID" value="ALU27328.1"/>
    <property type="molecule type" value="Genomic_DNA"/>
</dbReference>
<proteinExistence type="predicted"/>
<organism evidence="1 2">
    <name type="scientific">Myroides odoratimimus</name>
    <dbReference type="NCBI Taxonomy" id="76832"/>
    <lineage>
        <taxon>Bacteria</taxon>
        <taxon>Pseudomonadati</taxon>
        <taxon>Bacteroidota</taxon>
        <taxon>Flavobacteriia</taxon>
        <taxon>Flavobacteriales</taxon>
        <taxon>Flavobacteriaceae</taxon>
        <taxon>Myroides</taxon>
    </lineage>
</organism>
<protein>
    <submittedName>
        <fullName evidence="1">Uncharacterized protein</fullName>
    </submittedName>
</protein>
<evidence type="ECO:0000313" key="2">
    <source>
        <dbReference type="Proteomes" id="UP000069030"/>
    </source>
</evidence>
<name>A0A0S7EGD4_9FLAO</name>